<accession>A0A974CYC3</accession>
<reference evidence="2" key="1">
    <citation type="journal article" date="2016" name="Nature">
        <title>Genome evolution in the allotetraploid frog Xenopus laevis.</title>
        <authorList>
            <person name="Session A.M."/>
            <person name="Uno Y."/>
            <person name="Kwon T."/>
            <person name="Chapman J.A."/>
            <person name="Toyoda A."/>
            <person name="Takahashi S."/>
            <person name="Fukui A."/>
            <person name="Hikosaka A."/>
            <person name="Suzuki A."/>
            <person name="Kondo M."/>
            <person name="van Heeringen S.J."/>
            <person name="Quigley I."/>
            <person name="Heinz S."/>
            <person name="Ogino H."/>
            <person name="Ochi H."/>
            <person name="Hellsten U."/>
            <person name="Lyons J.B."/>
            <person name="Simakov O."/>
            <person name="Putnam N."/>
            <person name="Stites J."/>
            <person name="Kuroki Y."/>
            <person name="Tanaka T."/>
            <person name="Michiue T."/>
            <person name="Watanabe M."/>
            <person name="Bogdanovic O."/>
            <person name="Lister R."/>
            <person name="Georgiou G."/>
            <person name="Paranjpe S.S."/>
            <person name="van Kruijsbergen I."/>
            <person name="Shu S."/>
            <person name="Carlson J."/>
            <person name="Kinoshita T."/>
            <person name="Ohta Y."/>
            <person name="Mawaribuchi S."/>
            <person name="Jenkins J."/>
            <person name="Grimwood J."/>
            <person name="Schmutz J."/>
            <person name="Mitros T."/>
            <person name="Mozaffari S.V."/>
            <person name="Suzuki Y."/>
            <person name="Haramoto Y."/>
            <person name="Yamamoto T.S."/>
            <person name="Takagi C."/>
            <person name="Heald R."/>
            <person name="Miller K."/>
            <person name="Haudenschild C."/>
            <person name="Kitzman J."/>
            <person name="Nakayama T."/>
            <person name="Izutsu Y."/>
            <person name="Robert J."/>
            <person name="Fortriede J."/>
            <person name="Burns K."/>
            <person name="Lotay V."/>
            <person name="Karimi K."/>
            <person name="Yasuoka Y."/>
            <person name="Dichmann D.S."/>
            <person name="Flajnik M.F."/>
            <person name="Houston D.W."/>
            <person name="Shendure J."/>
            <person name="DuPasquier L."/>
            <person name="Vize P.D."/>
            <person name="Zorn A.M."/>
            <person name="Ito M."/>
            <person name="Marcotte E.M."/>
            <person name="Wallingford J.B."/>
            <person name="Ito Y."/>
            <person name="Asashima M."/>
            <person name="Ueno N."/>
            <person name="Matsuda Y."/>
            <person name="Veenstra G.J."/>
            <person name="Fujiyama A."/>
            <person name="Harland R.M."/>
            <person name="Taira M."/>
            <person name="Rokhsar D.S."/>
        </authorList>
    </citation>
    <scope>NUCLEOTIDE SEQUENCE [LARGE SCALE GENOMIC DNA]</scope>
    <source>
        <strain evidence="2">J</strain>
    </source>
</reference>
<dbReference type="Proteomes" id="UP000694892">
    <property type="component" value="Chromosome 5L"/>
</dbReference>
<protein>
    <submittedName>
        <fullName evidence="1">Uncharacterized protein</fullName>
    </submittedName>
</protein>
<proteinExistence type="predicted"/>
<gene>
    <name evidence="1" type="ORF">XELAEV_18027767mg</name>
</gene>
<organism evidence="1 2">
    <name type="scientific">Xenopus laevis</name>
    <name type="common">African clawed frog</name>
    <dbReference type="NCBI Taxonomy" id="8355"/>
    <lineage>
        <taxon>Eukaryota</taxon>
        <taxon>Metazoa</taxon>
        <taxon>Chordata</taxon>
        <taxon>Craniata</taxon>
        <taxon>Vertebrata</taxon>
        <taxon>Euteleostomi</taxon>
        <taxon>Amphibia</taxon>
        <taxon>Batrachia</taxon>
        <taxon>Anura</taxon>
        <taxon>Pipoidea</taxon>
        <taxon>Pipidae</taxon>
        <taxon>Xenopodinae</taxon>
        <taxon>Xenopus</taxon>
        <taxon>Xenopus</taxon>
    </lineage>
</organism>
<evidence type="ECO:0000313" key="1">
    <source>
        <dbReference type="EMBL" id="OCT80955.1"/>
    </source>
</evidence>
<name>A0A974CYC3_XENLA</name>
<dbReference type="AlphaFoldDB" id="A0A974CYC3"/>
<sequence length="120" mass="13442">MQKPILPLFLSIVLSSLYALVYILQLCEVAVKLNFCAIFGLCSLCSPHWQPMIRNILLQSFIKEYLSPGQTSHSTVFPEGFQGFFAVSYVIASSQYEGSVCVLSMTNVLFLEPFAKVECF</sequence>
<evidence type="ECO:0000313" key="2">
    <source>
        <dbReference type="Proteomes" id="UP000694892"/>
    </source>
</evidence>
<dbReference type="EMBL" id="CM004474">
    <property type="protein sequence ID" value="OCT80955.1"/>
    <property type="molecule type" value="Genomic_DNA"/>
</dbReference>